<proteinExistence type="predicted"/>
<dbReference type="EMBL" id="CP029550">
    <property type="protein sequence ID" value="AWN43337.1"/>
    <property type="molecule type" value="Genomic_DNA"/>
</dbReference>
<gene>
    <name evidence="1" type="ORF">DK389_26055</name>
</gene>
<dbReference type="KEGG" id="mets:DK389_26055"/>
<name>A0A2U8WB24_9HYPH</name>
<protein>
    <submittedName>
        <fullName evidence="1">Uncharacterized protein</fullName>
    </submittedName>
</protein>
<dbReference type="Proteomes" id="UP000245926">
    <property type="component" value="Chromosome"/>
</dbReference>
<evidence type="ECO:0000313" key="1">
    <source>
        <dbReference type="EMBL" id="AWN43337.1"/>
    </source>
</evidence>
<keyword evidence="2" id="KW-1185">Reference proteome</keyword>
<dbReference type="AlphaFoldDB" id="A0A2U8WB24"/>
<accession>A0A2U8WB24</accession>
<dbReference type="OrthoDB" id="7836157at2"/>
<reference evidence="2" key="1">
    <citation type="submission" date="2018-05" db="EMBL/GenBank/DDBJ databases">
        <title>Complete Genome Sequence of Methylobacterium sp. 17SD2-17.</title>
        <authorList>
            <person name="Srinivasan S."/>
        </authorList>
    </citation>
    <scope>NUCLEOTIDE SEQUENCE [LARGE SCALE GENOMIC DNA]</scope>
    <source>
        <strain evidence="2">17SD2-17</strain>
    </source>
</reference>
<organism evidence="1 2">
    <name type="scientific">Methylobacterium durans</name>
    <dbReference type="NCBI Taxonomy" id="2202825"/>
    <lineage>
        <taxon>Bacteria</taxon>
        <taxon>Pseudomonadati</taxon>
        <taxon>Pseudomonadota</taxon>
        <taxon>Alphaproteobacteria</taxon>
        <taxon>Hyphomicrobiales</taxon>
        <taxon>Methylobacteriaceae</taxon>
        <taxon>Methylobacterium</taxon>
    </lineage>
</organism>
<dbReference type="RefSeq" id="WP_109894043.1">
    <property type="nucleotide sequence ID" value="NZ_CP029550.1"/>
</dbReference>
<evidence type="ECO:0000313" key="2">
    <source>
        <dbReference type="Proteomes" id="UP000245926"/>
    </source>
</evidence>
<sequence>MRSGLADWAITKDATSGAELGLRVRYWTGDTIVGTLQDDGSVHFTADSGIQNGLNSEQGSNANRSGISFDFSINTGVNTVTDGGKGFTLEVNNRYGEHFVFDLKHLSSGTDISVNRNTQAPVLGDEDGSNPHLSQNSLNFGYGSLDGHADNKGGTIDITLPETNTDHTAVYASQHIQIDVVDPIVSALQHGLLAA</sequence>